<reference evidence="3" key="1">
    <citation type="submission" date="2021-06" db="EMBL/GenBank/DDBJ databases">
        <authorList>
            <person name="Kallberg Y."/>
            <person name="Tangrot J."/>
            <person name="Rosling A."/>
        </authorList>
    </citation>
    <scope>NUCLEOTIDE SEQUENCE</scope>
    <source>
        <strain evidence="3">MA453B</strain>
    </source>
</reference>
<feature type="domain" description="Ubiquitin-like" evidence="2">
    <location>
        <begin position="1"/>
        <end position="72"/>
    </location>
</feature>
<accession>A0A9N9IGS9</accession>
<name>A0A9N9IGS9_9GLOM</name>
<dbReference type="OrthoDB" id="428577at2759"/>
<feature type="signal peptide" evidence="1">
    <location>
        <begin position="1"/>
        <end position="16"/>
    </location>
</feature>
<dbReference type="PRINTS" id="PR00348">
    <property type="entry name" value="UBIQUITIN"/>
</dbReference>
<dbReference type="PANTHER" id="PTHR10666">
    <property type="entry name" value="UBIQUITIN"/>
    <property type="match status" value="1"/>
</dbReference>
<dbReference type="InterPro" id="IPR019956">
    <property type="entry name" value="Ubiquitin_dom"/>
</dbReference>
<dbReference type="PROSITE" id="PS50053">
    <property type="entry name" value="UBIQUITIN_2"/>
    <property type="match status" value="2"/>
</dbReference>
<keyword evidence="1" id="KW-0732">Signal</keyword>
<organism evidence="3 4">
    <name type="scientific">Dentiscutata erythropus</name>
    <dbReference type="NCBI Taxonomy" id="1348616"/>
    <lineage>
        <taxon>Eukaryota</taxon>
        <taxon>Fungi</taxon>
        <taxon>Fungi incertae sedis</taxon>
        <taxon>Mucoromycota</taxon>
        <taxon>Glomeromycotina</taxon>
        <taxon>Glomeromycetes</taxon>
        <taxon>Diversisporales</taxon>
        <taxon>Gigasporaceae</taxon>
        <taxon>Dentiscutata</taxon>
    </lineage>
</organism>
<evidence type="ECO:0000313" key="3">
    <source>
        <dbReference type="EMBL" id="CAG8735008.1"/>
    </source>
</evidence>
<dbReference type="SUPFAM" id="SSF54236">
    <property type="entry name" value="Ubiquitin-like"/>
    <property type="match status" value="2"/>
</dbReference>
<dbReference type="Gene3D" id="3.10.20.90">
    <property type="entry name" value="Phosphatidylinositol 3-kinase Catalytic Subunit, Chain A, domain 1"/>
    <property type="match status" value="2"/>
</dbReference>
<comment type="caution">
    <text evidence="3">The sequence shown here is derived from an EMBL/GenBank/DDBJ whole genome shotgun (WGS) entry which is preliminary data.</text>
</comment>
<dbReference type="InterPro" id="IPR000626">
    <property type="entry name" value="Ubiquitin-like_dom"/>
</dbReference>
<feature type="non-terminal residue" evidence="3">
    <location>
        <position position="145"/>
    </location>
</feature>
<dbReference type="EMBL" id="CAJVPY010012562">
    <property type="protein sequence ID" value="CAG8735008.1"/>
    <property type="molecule type" value="Genomic_DNA"/>
</dbReference>
<sequence>MILFVVLLSGKKITLTVFGDDTVSKVKQKIQDNEGILMKLQKLIYLTKELKDEDTLDNLGFQSEGTMVLFSRINLSVNLVKGKKFPLIVFENDTVESVKQKILDLEGIPVEEQILKSKTKELNDGQKKLHEYDVQNNETMYLALR</sequence>
<dbReference type="Pfam" id="PF00240">
    <property type="entry name" value="ubiquitin"/>
    <property type="match status" value="2"/>
</dbReference>
<dbReference type="SMART" id="SM00213">
    <property type="entry name" value="UBQ"/>
    <property type="match status" value="2"/>
</dbReference>
<evidence type="ECO:0000313" key="4">
    <source>
        <dbReference type="Proteomes" id="UP000789405"/>
    </source>
</evidence>
<proteinExistence type="predicted"/>
<dbReference type="Proteomes" id="UP000789405">
    <property type="component" value="Unassembled WGS sequence"/>
</dbReference>
<protein>
    <submittedName>
        <fullName evidence="3">25490_t:CDS:1</fullName>
    </submittedName>
</protein>
<gene>
    <name evidence="3" type="ORF">DERYTH_LOCUS15469</name>
</gene>
<keyword evidence="4" id="KW-1185">Reference proteome</keyword>
<dbReference type="CDD" id="cd17039">
    <property type="entry name" value="Ubl_ubiquitin_like"/>
    <property type="match status" value="2"/>
</dbReference>
<dbReference type="AlphaFoldDB" id="A0A9N9IGS9"/>
<dbReference type="InterPro" id="IPR050158">
    <property type="entry name" value="Ubiquitin_ubiquitin-like"/>
</dbReference>
<feature type="chain" id="PRO_5040223452" evidence="1">
    <location>
        <begin position="17"/>
        <end position="145"/>
    </location>
</feature>
<feature type="domain" description="Ubiquitin-like" evidence="2">
    <location>
        <begin position="73"/>
        <end position="145"/>
    </location>
</feature>
<evidence type="ECO:0000259" key="2">
    <source>
        <dbReference type="PROSITE" id="PS50053"/>
    </source>
</evidence>
<dbReference type="InterPro" id="IPR029071">
    <property type="entry name" value="Ubiquitin-like_domsf"/>
</dbReference>
<evidence type="ECO:0000256" key="1">
    <source>
        <dbReference type="SAM" id="SignalP"/>
    </source>
</evidence>